<evidence type="ECO:0000313" key="1">
    <source>
        <dbReference type="EMBL" id="KAJ4938729.1"/>
    </source>
</evidence>
<dbReference type="Proteomes" id="UP001141806">
    <property type="component" value="Unassembled WGS sequence"/>
</dbReference>
<sequence>MASTPVNELGKQRKVKILKQRTWYEASNGGWMRCPETENLVALNQYCATTSEDCNDLYNLKSSPPMNDLSLSMPMPCSCLYNDPILPYQLQKEKRNLWEPSPAQMYCMITMLIRLENGECLTTVLDWGNQFIHNWDHPPPYHIHVIPWDTIVINHSYSIRRKTQINVL</sequence>
<proteinExistence type="predicted"/>
<evidence type="ECO:0000313" key="2">
    <source>
        <dbReference type="Proteomes" id="UP001141806"/>
    </source>
</evidence>
<dbReference type="EMBL" id="JAMYWD010002257">
    <property type="protein sequence ID" value="KAJ4938729.1"/>
    <property type="molecule type" value="Genomic_DNA"/>
</dbReference>
<gene>
    <name evidence="1" type="ORF">NE237_000133</name>
</gene>
<protein>
    <submittedName>
        <fullName evidence="1">Uncharacterized protein</fullName>
    </submittedName>
</protein>
<reference evidence="1" key="1">
    <citation type="journal article" date="2023" name="Plant J.">
        <title>The genome of the king protea, Protea cynaroides.</title>
        <authorList>
            <person name="Chang J."/>
            <person name="Duong T.A."/>
            <person name="Schoeman C."/>
            <person name="Ma X."/>
            <person name="Roodt D."/>
            <person name="Barker N."/>
            <person name="Li Z."/>
            <person name="Van de Peer Y."/>
            <person name="Mizrachi E."/>
        </authorList>
    </citation>
    <scope>NUCLEOTIDE SEQUENCE</scope>
    <source>
        <tissue evidence="1">Young leaves</tissue>
    </source>
</reference>
<comment type="caution">
    <text evidence="1">The sequence shown here is derived from an EMBL/GenBank/DDBJ whole genome shotgun (WGS) entry which is preliminary data.</text>
</comment>
<name>A0A9Q0GPA4_9MAGN</name>
<organism evidence="1 2">
    <name type="scientific">Protea cynaroides</name>
    <dbReference type="NCBI Taxonomy" id="273540"/>
    <lineage>
        <taxon>Eukaryota</taxon>
        <taxon>Viridiplantae</taxon>
        <taxon>Streptophyta</taxon>
        <taxon>Embryophyta</taxon>
        <taxon>Tracheophyta</taxon>
        <taxon>Spermatophyta</taxon>
        <taxon>Magnoliopsida</taxon>
        <taxon>Proteales</taxon>
        <taxon>Proteaceae</taxon>
        <taxon>Protea</taxon>
    </lineage>
</organism>
<keyword evidence="2" id="KW-1185">Reference proteome</keyword>
<accession>A0A9Q0GPA4</accession>
<dbReference type="AlphaFoldDB" id="A0A9Q0GPA4"/>